<dbReference type="PANTHER" id="PTHR37422">
    <property type="entry name" value="TEICHURONIC ACID BIOSYNTHESIS PROTEIN TUAE"/>
    <property type="match status" value="1"/>
</dbReference>
<comment type="subcellular location">
    <subcellularLocation>
        <location evidence="1">Membrane</location>
        <topology evidence="1">Multi-pass membrane protein</topology>
    </subcellularLocation>
</comment>
<evidence type="ECO:0000256" key="4">
    <source>
        <dbReference type="ARBA" id="ARBA00023136"/>
    </source>
</evidence>
<keyword evidence="3 5" id="KW-1133">Transmembrane helix</keyword>
<dbReference type="EMBL" id="FMVW01000007">
    <property type="protein sequence ID" value="SCZ42118.1"/>
    <property type="molecule type" value="Genomic_DNA"/>
</dbReference>
<reference evidence="7 8" key="1">
    <citation type="submission" date="2016-10" db="EMBL/GenBank/DDBJ databases">
        <authorList>
            <person name="de Groot N.N."/>
        </authorList>
    </citation>
    <scope>NUCLEOTIDE SEQUENCE [LARGE SCALE GENOMIC DNA]</scope>
    <source>
        <strain evidence="7 8">DSM 2698</strain>
    </source>
</reference>
<evidence type="ECO:0000256" key="1">
    <source>
        <dbReference type="ARBA" id="ARBA00004141"/>
    </source>
</evidence>
<dbReference type="STRING" id="1120955.SAMN03080610_02864"/>
<feature type="transmembrane region" description="Helical" evidence="5">
    <location>
        <begin position="140"/>
        <end position="160"/>
    </location>
</feature>
<keyword evidence="4 5" id="KW-0472">Membrane</keyword>
<evidence type="ECO:0000256" key="2">
    <source>
        <dbReference type="ARBA" id="ARBA00022692"/>
    </source>
</evidence>
<dbReference type="Proteomes" id="UP000199347">
    <property type="component" value="Unassembled WGS sequence"/>
</dbReference>
<feature type="transmembrane region" description="Helical" evidence="5">
    <location>
        <begin position="242"/>
        <end position="257"/>
    </location>
</feature>
<dbReference type="InterPro" id="IPR051533">
    <property type="entry name" value="WaaL-like"/>
</dbReference>
<gene>
    <name evidence="7" type="ORF">SAMN03080610_02864</name>
</gene>
<feature type="transmembrane region" description="Helical" evidence="5">
    <location>
        <begin position="263"/>
        <end position="279"/>
    </location>
</feature>
<sequence length="485" mass="51770">MGRVLLQAQILALIGIMAAPAFTSAAGLLRLALPAGALVVAVFFLLRGDMRRYIAFCLWLFLLTPFIRRMVDFHAGFLDYSPLLLSPYAALAPAAGALAFAMANLRHPMSAGLLLVVAAAVYGLMLAALNGQFLPGAYDLLLWVLPAAFGMFVACNPSWVGHLRRDLTVFSVFSGIVLGLYALYQFRYMPGWDALWMKKTLMPTIGEPYPYKVRVFATMNSPASLALFLLLPLSMLIVSKGALRWVALALGFVALGLTAVRTAWVGIFIIGAYCFLLGSGRIRTSMLALALVLVVVAPMALLTDQGTKIVSQRIESMLDARSDVSANERLHVYSAAFEEMERHVFGSGLGGSRADPATKSGVQAMQIDSGPIAAMLAVGVVGALVYYVGIGFVVAFLFIPGPTLRAEERALVLAAQAIAVSYLVMSLLIPATFGEHGVVFWFMLGMGVAQITAARAEMRLTSQNRASPAAGIAPGPAVAPLPTHL</sequence>
<evidence type="ECO:0000313" key="8">
    <source>
        <dbReference type="Proteomes" id="UP000199347"/>
    </source>
</evidence>
<dbReference type="Pfam" id="PF04932">
    <property type="entry name" value="Wzy_C"/>
    <property type="match status" value="1"/>
</dbReference>
<organism evidence="7 8">
    <name type="scientific">Afifella marina DSM 2698</name>
    <dbReference type="NCBI Taxonomy" id="1120955"/>
    <lineage>
        <taxon>Bacteria</taxon>
        <taxon>Pseudomonadati</taxon>
        <taxon>Pseudomonadota</taxon>
        <taxon>Alphaproteobacteria</taxon>
        <taxon>Hyphomicrobiales</taxon>
        <taxon>Afifellaceae</taxon>
        <taxon>Afifella</taxon>
    </lineage>
</organism>
<feature type="transmembrane region" description="Helical" evidence="5">
    <location>
        <begin position="411"/>
        <end position="433"/>
    </location>
</feature>
<proteinExistence type="predicted"/>
<feature type="transmembrane region" description="Helical" evidence="5">
    <location>
        <begin position="83"/>
        <end position="101"/>
    </location>
</feature>
<feature type="transmembrane region" description="Helical" evidence="5">
    <location>
        <begin position="28"/>
        <end position="46"/>
    </location>
</feature>
<feature type="transmembrane region" description="Helical" evidence="5">
    <location>
        <begin position="372"/>
        <end position="399"/>
    </location>
</feature>
<dbReference type="PANTHER" id="PTHR37422:SF13">
    <property type="entry name" value="LIPOPOLYSACCHARIDE BIOSYNTHESIS PROTEIN PA4999-RELATED"/>
    <property type="match status" value="1"/>
</dbReference>
<feature type="transmembrane region" description="Helical" evidence="5">
    <location>
        <begin position="53"/>
        <end position="71"/>
    </location>
</feature>
<evidence type="ECO:0000313" key="7">
    <source>
        <dbReference type="EMBL" id="SCZ42118.1"/>
    </source>
</evidence>
<feature type="transmembrane region" description="Helical" evidence="5">
    <location>
        <begin position="167"/>
        <end position="189"/>
    </location>
</feature>
<evidence type="ECO:0000256" key="5">
    <source>
        <dbReference type="SAM" id="Phobius"/>
    </source>
</evidence>
<keyword evidence="2 5" id="KW-0812">Transmembrane</keyword>
<accession>A0A1G5NYW5</accession>
<feature type="transmembrane region" description="Helical" evidence="5">
    <location>
        <begin position="209"/>
        <end position="230"/>
    </location>
</feature>
<keyword evidence="7" id="KW-0436">Ligase</keyword>
<protein>
    <submittedName>
        <fullName evidence="7">O-antigen ligase like membrane protein</fullName>
    </submittedName>
</protein>
<dbReference type="GO" id="GO:0016874">
    <property type="term" value="F:ligase activity"/>
    <property type="evidence" value="ECO:0007669"/>
    <property type="project" value="UniProtKB-KW"/>
</dbReference>
<dbReference type="AlphaFoldDB" id="A0A1G5NYW5"/>
<feature type="domain" description="O-antigen ligase-related" evidence="6">
    <location>
        <begin position="247"/>
        <end position="386"/>
    </location>
</feature>
<evidence type="ECO:0000259" key="6">
    <source>
        <dbReference type="Pfam" id="PF04932"/>
    </source>
</evidence>
<dbReference type="InterPro" id="IPR007016">
    <property type="entry name" value="O-antigen_ligase-rel_domated"/>
</dbReference>
<feature type="transmembrane region" description="Helical" evidence="5">
    <location>
        <begin position="439"/>
        <end position="456"/>
    </location>
</feature>
<keyword evidence="8" id="KW-1185">Reference proteome</keyword>
<name>A0A1G5NYW5_AFIMA</name>
<feature type="transmembrane region" description="Helical" evidence="5">
    <location>
        <begin position="286"/>
        <end position="303"/>
    </location>
</feature>
<evidence type="ECO:0000256" key="3">
    <source>
        <dbReference type="ARBA" id="ARBA00022989"/>
    </source>
</evidence>
<feature type="transmembrane region" description="Helical" evidence="5">
    <location>
        <begin position="113"/>
        <end position="134"/>
    </location>
</feature>
<dbReference type="GO" id="GO:0016020">
    <property type="term" value="C:membrane"/>
    <property type="evidence" value="ECO:0007669"/>
    <property type="project" value="UniProtKB-SubCell"/>
</dbReference>